<proteinExistence type="predicted"/>
<keyword evidence="1" id="KW-0328">Glycosyltransferase</keyword>
<dbReference type="EMBL" id="JAROBZ020000001">
    <property type="protein sequence ID" value="MFB3166859.1"/>
    <property type="molecule type" value="Genomic_DNA"/>
</dbReference>
<keyword evidence="3" id="KW-0479">Metal-binding</keyword>
<dbReference type="InterPro" id="IPR002495">
    <property type="entry name" value="Glyco_trans_8"/>
</dbReference>
<protein>
    <submittedName>
        <fullName evidence="4">Glycosyltransferase family 8 protein</fullName>
        <ecNumber evidence="4">2.-.-.-</ecNumber>
    </submittedName>
</protein>
<keyword evidence="2 4" id="KW-0808">Transferase</keyword>
<gene>
    <name evidence="4" type="ORF">P5G62_007035</name>
</gene>
<dbReference type="InterPro" id="IPR050748">
    <property type="entry name" value="Glycosyltrans_8_dom-fam"/>
</dbReference>
<evidence type="ECO:0000256" key="1">
    <source>
        <dbReference type="ARBA" id="ARBA00022676"/>
    </source>
</evidence>
<dbReference type="InterPro" id="IPR029044">
    <property type="entry name" value="Nucleotide-diphossugar_trans"/>
</dbReference>
<comment type="caution">
    <text evidence="4">The sequence shown here is derived from an EMBL/GenBank/DDBJ whole genome shotgun (WGS) entry which is preliminary data.</text>
</comment>
<evidence type="ECO:0000313" key="4">
    <source>
        <dbReference type="EMBL" id="MFB3166859.1"/>
    </source>
</evidence>
<keyword evidence="5" id="KW-1185">Reference proteome</keyword>
<accession>A0ABV4YPT0</accession>
<dbReference type="CDD" id="cd04194">
    <property type="entry name" value="GT8_A4GalT_like"/>
    <property type="match status" value="1"/>
</dbReference>
<sequence>METIQIVTTSNDNYAKPTAVMLTSLLENKKSNNPINIYIIGTLSKNNKSKLNNSVKRFGLKINFFEIAPTLFENFKLTLHFTQETYYRLIIPDLLDTNVHKTIYLDGDIILNEDITELWNINIEDYFLAAVNEFNKKRHKALSIPTKGMYFNAGVMVINLDKWRENDISQVVIDYLKNNESIIQLADQDALNAVLHSKWLELDMKWNFTSGKLKRLIKNKKRGRSRKTSFKPAIIHFTGRNKPWNAGHKLQNEYFRYESITIWSEET</sequence>
<dbReference type="Proteomes" id="UP001241748">
    <property type="component" value="Unassembled WGS sequence"/>
</dbReference>
<dbReference type="RefSeq" id="WP_306075426.1">
    <property type="nucleotide sequence ID" value="NZ_JAROBZ020000001.1"/>
</dbReference>
<organism evidence="4 5">
    <name type="scientific">Neobacillus driksii</name>
    <dbReference type="NCBI Taxonomy" id="3035913"/>
    <lineage>
        <taxon>Bacteria</taxon>
        <taxon>Bacillati</taxon>
        <taxon>Bacillota</taxon>
        <taxon>Bacilli</taxon>
        <taxon>Bacillales</taxon>
        <taxon>Bacillaceae</taxon>
        <taxon>Neobacillus</taxon>
    </lineage>
</organism>
<dbReference type="GO" id="GO:0016740">
    <property type="term" value="F:transferase activity"/>
    <property type="evidence" value="ECO:0007669"/>
    <property type="project" value="UniProtKB-KW"/>
</dbReference>
<dbReference type="EC" id="2.-.-.-" evidence="4"/>
<dbReference type="Pfam" id="PF01501">
    <property type="entry name" value="Glyco_transf_8"/>
    <property type="match status" value="1"/>
</dbReference>
<dbReference type="SUPFAM" id="SSF53448">
    <property type="entry name" value="Nucleotide-diphospho-sugar transferases"/>
    <property type="match status" value="1"/>
</dbReference>
<evidence type="ECO:0000256" key="3">
    <source>
        <dbReference type="ARBA" id="ARBA00022723"/>
    </source>
</evidence>
<name>A0ABV4YPT0_9BACI</name>
<evidence type="ECO:0000313" key="5">
    <source>
        <dbReference type="Proteomes" id="UP001241748"/>
    </source>
</evidence>
<reference evidence="4 5" key="1">
    <citation type="submission" date="2024-05" db="EMBL/GenBank/DDBJ databases">
        <authorList>
            <person name="Venkateswaran K."/>
        </authorList>
    </citation>
    <scope>NUCLEOTIDE SEQUENCE [LARGE SCALE GENOMIC DNA]</scope>
    <source>
        <strain evidence="4 5">179-C4-2-HS</strain>
    </source>
</reference>
<dbReference type="PANTHER" id="PTHR13778">
    <property type="entry name" value="GLYCOSYLTRANSFERASE 8 DOMAIN-CONTAINING PROTEIN"/>
    <property type="match status" value="1"/>
</dbReference>
<dbReference type="PANTHER" id="PTHR13778:SF47">
    <property type="entry name" value="LIPOPOLYSACCHARIDE 1,3-GALACTOSYLTRANSFERASE"/>
    <property type="match status" value="1"/>
</dbReference>
<evidence type="ECO:0000256" key="2">
    <source>
        <dbReference type="ARBA" id="ARBA00022679"/>
    </source>
</evidence>
<dbReference type="Gene3D" id="3.90.550.10">
    <property type="entry name" value="Spore Coat Polysaccharide Biosynthesis Protein SpsA, Chain A"/>
    <property type="match status" value="1"/>
</dbReference>